<feature type="signal peptide" evidence="16">
    <location>
        <begin position="1"/>
        <end position="17"/>
    </location>
</feature>
<dbReference type="FunFam" id="2.10.25.10:FF:000036">
    <property type="entry name" value="Integrin beta"/>
    <property type="match status" value="1"/>
</dbReference>
<dbReference type="InterPro" id="IPR036465">
    <property type="entry name" value="vWFA_dom_sf"/>
</dbReference>
<dbReference type="EMBL" id="FZQP02003112">
    <property type="protein sequence ID" value="VVC97300.1"/>
    <property type="molecule type" value="Genomic_DNA"/>
</dbReference>
<dbReference type="GO" id="GO:0005925">
    <property type="term" value="C:focal adhesion"/>
    <property type="evidence" value="ECO:0007669"/>
    <property type="project" value="TreeGrafter"/>
</dbReference>
<comment type="similarity">
    <text evidence="2 14">Belongs to the integrin beta chain family.</text>
</comment>
<gene>
    <name evidence="18" type="ORF">LSINAPIS_LOCUS8610</name>
</gene>
<evidence type="ECO:0000256" key="10">
    <source>
        <dbReference type="ARBA" id="ARBA00023136"/>
    </source>
</evidence>
<dbReference type="PRINTS" id="PR01186">
    <property type="entry name" value="INTEGRINB"/>
</dbReference>
<dbReference type="GO" id="GO:0007160">
    <property type="term" value="P:cell-matrix adhesion"/>
    <property type="evidence" value="ECO:0007669"/>
    <property type="project" value="TreeGrafter"/>
</dbReference>
<evidence type="ECO:0000256" key="4">
    <source>
        <dbReference type="ARBA" id="ARBA00022692"/>
    </source>
</evidence>
<dbReference type="GO" id="GO:0009986">
    <property type="term" value="C:cell surface"/>
    <property type="evidence" value="ECO:0007669"/>
    <property type="project" value="TreeGrafter"/>
</dbReference>
<evidence type="ECO:0000256" key="5">
    <source>
        <dbReference type="ARBA" id="ARBA00022729"/>
    </source>
</evidence>
<dbReference type="Gene3D" id="2.10.25.10">
    <property type="entry name" value="Laminin"/>
    <property type="match status" value="2"/>
</dbReference>
<comment type="subcellular location">
    <subcellularLocation>
        <location evidence="14">Cell membrane</location>
        <topology evidence="14">Single-pass type I membrane protein</topology>
    </subcellularLocation>
    <subcellularLocation>
        <location evidence="1">Membrane</location>
        <topology evidence="1">Single-pass type I membrane protein</topology>
    </subcellularLocation>
</comment>
<dbReference type="PROSITE" id="PS50234">
    <property type="entry name" value="VWFA"/>
    <property type="match status" value="1"/>
</dbReference>
<evidence type="ECO:0000256" key="15">
    <source>
        <dbReference type="SAM" id="Phobius"/>
    </source>
</evidence>
<dbReference type="InterPro" id="IPR013111">
    <property type="entry name" value="EGF_extracell"/>
</dbReference>
<keyword evidence="10 15" id="KW-0472">Membrane</keyword>
<dbReference type="InterPro" id="IPR000742">
    <property type="entry name" value="EGF"/>
</dbReference>
<feature type="disulfide bond" evidence="13">
    <location>
        <begin position="223"/>
        <end position="264"/>
    </location>
</feature>
<protein>
    <recommendedName>
        <fullName evidence="14">Integrin beta</fullName>
    </recommendedName>
</protein>
<dbReference type="InterPro" id="IPR057243">
    <property type="entry name" value="Integrin_I-EGF_CS"/>
</dbReference>
<dbReference type="Gene3D" id="3.40.50.410">
    <property type="entry name" value="von Willebrand factor, type A domain"/>
    <property type="match status" value="1"/>
</dbReference>
<dbReference type="GO" id="GO:0016477">
    <property type="term" value="P:cell migration"/>
    <property type="evidence" value="ECO:0007669"/>
    <property type="project" value="TreeGrafter"/>
</dbReference>
<evidence type="ECO:0000256" key="6">
    <source>
        <dbReference type="ARBA" id="ARBA00022737"/>
    </source>
</evidence>
<evidence type="ECO:0000256" key="2">
    <source>
        <dbReference type="ARBA" id="ARBA00007449"/>
    </source>
</evidence>
<accession>A0A5E4QHU8</accession>
<dbReference type="InterPro" id="IPR002035">
    <property type="entry name" value="VWF_A"/>
</dbReference>
<dbReference type="InterPro" id="IPR002369">
    <property type="entry name" value="Integrin_bsu_VWA"/>
</dbReference>
<dbReference type="Gene3D" id="2.60.40.1510">
    <property type="entry name" value="ntegrin, alpha v. Chain A, domain 3"/>
    <property type="match status" value="1"/>
</dbReference>
<dbReference type="SUPFAM" id="SSF53300">
    <property type="entry name" value="vWA-like"/>
    <property type="match status" value="1"/>
</dbReference>
<dbReference type="CDD" id="cd00198">
    <property type="entry name" value="vWFA"/>
    <property type="match status" value="1"/>
</dbReference>
<dbReference type="InterPro" id="IPR015812">
    <property type="entry name" value="Integrin_bsu"/>
</dbReference>
<feature type="disulfide bond" evidence="13">
    <location>
        <begin position="484"/>
        <end position="489"/>
    </location>
</feature>
<keyword evidence="8 15" id="KW-1133">Transmembrane helix</keyword>
<sequence>MNLRLLLLLLLYKEVHSKCEEHIRCESCIKDNNNCVWCAADTFGPESRCKPYTPDTSWCINDIIYPQSSYKIIENKSLSSDFGNVVQIIPQKIEMDMRPGQEVEFSFNFKRARDYPIDMYFLVDGSESMITIRDNIIDEAETIYGMMGNISRNVTLGIGTFVDKNALPFTQKVDQTLTYSFRNQLKLTDDIQQFKKILRDIKFGKNYDPQEGTLDALAQVITCNKEISWRDESRRVIIVLTNAPYHAAGDAKFAGIDQPYDGQCYTINGGYSKELELDYPSTSVLRRLISNEGVSVIFIVNSDEVNTYHRLTKIIGGSELTYDKNKIASKLSSIYEGITNKISLKVNMDWRLREFLKISFKPDCYQSKVNTNCLLKQEEEKTISGNIKLLKYFDAANINLDIGIEGIREKLTIKINTIKKCDCRTETNTEACSTKGVKRCGICECNEDREGDKCECEKGASNIKDDSSCKMPNTTTICNRNGICKCGRCNCRNEFTGQFCECKIDSCPRDPAGALCSNHGHCDCGTCTCDDGWIGDRCQCPTTEEMCTLNNKTCNGRGICTCGECGCDAIADWDSRNKQNELCVIQPCTTCHTPQCLKLTPCVLCLMSSNECQDCGHLNVTVLTNVTHEDEWMVCYNIHVDLGCSTKFIYRYSLDRYGIDVIAQTSFDCAASYYMFGGGCLALLLFIGLATLVAWKLLTNARDRREYETFLKDVAAQSASVDNCTYIPPSTTFSNPLFGDNDH</sequence>
<dbReference type="GO" id="GO:0008305">
    <property type="term" value="C:integrin complex"/>
    <property type="evidence" value="ECO:0007669"/>
    <property type="project" value="TreeGrafter"/>
</dbReference>
<feature type="disulfide bond" evidence="13">
    <location>
        <begin position="567"/>
        <end position="583"/>
    </location>
</feature>
<dbReference type="AlphaFoldDB" id="A0A5E4QHU8"/>
<feature type="disulfide bond" evidence="13">
    <location>
        <begin position="562"/>
        <end position="615"/>
    </location>
</feature>
<feature type="disulfide bond" evidence="13">
    <location>
        <begin position="486"/>
        <end position="516"/>
    </location>
</feature>
<dbReference type="Gene3D" id="1.20.5.100">
    <property type="entry name" value="Cytochrome c1, transmembrane anchor, C-terminal"/>
    <property type="match status" value="1"/>
</dbReference>
<feature type="disulfide bond" evidence="13">
    <location>
        <begin position="440"/>
        <end position="478"/>
    </location>
</feature>
<feature type="disulfide bond" evidence="13">
    <location>
        <begin position="25"/>
        <end position="35"/>
    </location>
</feature>
<keyword evidence="6" id="KW-0677">Repeat</keyword>
<dbReference type="GO" id="GO:0033627">
    <property type="term" value="P:cell adhesion mediated by integrin"/>
    <property type="evidence" value="ECO:0007669"/>
    <property type="project" value="TreeGrafter"/>
</dbReference>
<dbReference type="PIRSF" id="PIRSF002512">
    <property type="entry name" value="Integrin_B"/>
    <property type="match status" value="1"/>
</dbReference>
<dbReference type="SMART" id="SM01241">
    <property type="entry name" value="Integrin_b_cyt"/>
    <property type="match status" value="1"/>
</dbReference>
<dbReference type="InterPro" id="IPR009030">
    <property type="entry name" value="Growth_fac_rcpt_cys_sf"/>
</dbReference>
<feature type="disulfide bond" evidence="13">
    <location>
        <begin position="445"/>
        <end position="454"/>
    </location>
</feature>
<feature type="disulfide bond" evidence="13">
    <location>
        <begin position="38"/>
        <end position="49"/>
    </location>
</feature>
<evidence type="ECO:0000256" key="12">
    <source>
        <dbReference type="ARBA" id="ARBA00023180"/>
    </source>
</evidence>
<feature type="transmembrane region" description="Helical" evidence="15">
    <location>
        <begin position="673"/>
        <end position="695"/>
    </location>
</feature>
<dbReference type="InterPro" id="IPR014836">
    <property type="entry name" value="Integrin_bsu_cyt_dom"/>
</dbReference>
<evidence type="ECO:0000256" key="7">
    <source>
        <dbReference type="ARBA" id="ARBA00022889"/>
    </source>
</evidence>
<dbReference type="Pfam" id="PF08725">
    <property type="entry name" value="Integrin_b_cyt"/>
    <property type="match status" value="1"/>
</dbReference>
<keyword evidence="5 16" id="KW-0732">Signal</keyword>
<dbReference type="GO" id="GO:0007229">
    <property type="term" value="P:integrin-mediated signaling pathway"/>
    <property type="evidence" value="ECO:0007669"/>
    <property type="project" value="UniProtKB-KW"/>
</dbReference>
<evidence type="ECO:0000256" key="11">
    <source>
        <dbReference type="ARBA" id="ARBA00023157"/>
    </source>
</evidence>
<dbReference type="Pfam" id="PF00362">
    <property type="entry name" value="Integrin_beta"/>
    <property type="match status" value="1"/>
</dbReference>
<dbReference type="Proteomes" id="UP000324832">
    <property type="component" value="Unassembled WGS sequence"/>
</dbReference>
<feature type="disulfide bond" evidence="13">
    <location>
        <begin position="502"/>
        <end position="507"/>
    </location>
</feature>
<dbReference type="SMART" id="SM00181">
    <property type="entry name" value="EGF"/>
    <property type="match status" value="3"/>
</dbReference>
<keyword evidence="3" id="KW-0245">EGF-like domain</keyword>
<proteinExistence type="inferred from homology"/>
<dbReference type="PROSITE" id="PS00243">
    <property type="entry name" value="I_EGF_1"/>
    <property type="match status" value="2"/>
</dbReference>
<feature type="disulfide bond" evidence="13">
    <location>
        <begin position="522"/>
        <end position="527"/>
    </location>
</feature>
<dbReference type="PROSITE" id="PS52047">
    <property type="entry name" value="I_EGF_2"/>
    <property type="match status" value="1"/>
</dbReference>
<dbReference type="SUPFAM" id="SSF57196">
    <property type="entry name" value="EGF/Laminin"/>
    <property type="match status" value="1"/>
</dbReference>
<feature type="chain" id="PRO_5022898378" description="Integrin beta" evidence="16">
    <location>
        <begin position="18"/>
        <end position="743"/>
    </location>
</feature>
<dbReference type="Pfam" id="PF23105">
    <property type="entry name" value="EGF_integrin"/>
    <property type="match status" value="1"/>
</dbReference>
<evidence type="ECO:0000256" key="8">
    <source>
        <dbReference type="ARBA" id="ARBA00022989"/>
    </source>
</evidence>
<dbReference type="GO" id="GO:0098609">
    <property type="term" value="P:cell-cell adhesion"/>
    <property type="evidence" value="ECO:0007669"/>
    <property type="project" value="TreeGrafter"/>
</dbReference>
<evidence type="ECO:0000256" key="3">
    <source>
        <dbReference type="ARBA" id="ARBA00022536"/>
    </source>
</evidence>
<dbReference type="SUPFAM" id="SSF57184">
    <property type="entry name" value="Growth factor receptor domain"/>
    <property type="match status" value="1"/>
</dbReference>
<keyword evidence="12" id="KW-0325">Glycoprotein</keyword>
<dbReference type="PANTHER" id="PTHR10082">
    <property type="entry name" value="INTEGRIN BETA SUBUNIT"/>
    <property type="match status" value="1"/>
</dbReference>
<feature type="disulfide bond" evidence="13">
    <location>
        <begin position="540"/>
        <end position="547"/>
    </location>
</feature>
<evidence type="ECO:0000259" key="17">
    <source>
        <dbReference type="PROSITE" id="PS50234"/>
    </source>
</evidence>
<dbReference type="InterPro" id="IPR057073">
    <property type="entry name" value="EGF_integrin_2"/>
</dbReference>
<evidence type="ECO:0000256" key="1">
    <source>
        <dbReference type="ARBA" id="ARBA00004479"/>
    </source>
</evidence>
<feature type="disulfide bond" evidence="13">
    <location>
        <begin position="491"/>
        <end position="500"/>
    </location>
</feature>
<feature type="disulfide bond" evidence="13">
    <location>
        <begin position="602"/>
        <end position="669"/>
    </location>
</feature>
<keyword evidence="11 13" id="KW-1015">Disulfide bond</keyword>
<feature type="disulfide bond" evidence="13">
    <location>
        <begin position="596"/>
        <end position="605"/>
    </location>
</feature>
<evidence type="ECO:0000256" key="9">
    <source>
        <dbReference type="ARBA" id="ARBA00023037"/>
    </source>
</evidence>
<feature type="disulfide bond" evidence="13">
    <location>
        <begin position="524"/>
        <end position="554"/>
    </location>
</feature>
<feature type="domain" description="VWFA" evidence="17">
    <location>
        <begin position="118"/>
        <end position="338"/>
    </location>
</feature>
<keyword evidence="4 14" id="KW-0812">Transmembrane</keyword>
<keyword evidence="9 14" id="KW-0401">Integrin</keyword>
<feature type="disulfide bond" evidence="13">
    <location>
        <begin position="560"/>
        <end position="565"/>
    </location>
</feature>
<dbReference type="PANTHER" id="PTHR10082:SF60">
    <property type="entry name" value="INTEGRIN BETA-PS"/>
    <property type="match status" value="1"/>
</dbReference>
<organism evidence="18 19">
    <name type="scientific">Leptidea sinapis</name>
    <dbReference type="NCBI Taxonomy" id="189913"/>
    <lineage>
        <taxon>Eukaryota</taxon>
        <taxon>Metazoa</taxon>
        <taxon>Ecdysozoa</taxon>
        <taxon>Arthropoda</taxon>
        <taxon>Hexapoda</taxon>
        <taxon>Insecta</taxon>
        <taxon>Pterygota</taxon>
        <taxon>Neoptera</taxon>
        <taxon>Endopterygota</taxon>
        <taxon>Lepidoptera</taxon>
        <taxon>Glossata</taxon>
        <taxon>Ditrysia</taxon>
        <taxon>Papilionoidea</taxon>
        <taxon>Pieridae</taxon>
        <taxon>Dismorphiinae</taxon>
        <taxon>Leptidea</taxon>
    </lineage>
</organism>
<name>A0A5E4QHU8_9NEOP</name>
<reference evidence="18 19" key="1">
    <citation type="submission" date="2017-07" db="EMBL/GenBank/DDBJ databases">
        <authorList>
            <person name="Talla V."/>
            <person name="Backstrom N."/>
        </authorList>
    </citation>
    <scope>NUCLEOTIDE SEQUENCE [LARGE SCALE GENOMIC DNA]</scope>
</reference>
<evidence type="ECO:0000256" key="16">
    <source>
        <dbReference type="SAM" id="SignalP"/>
    </source>
</evidence>
<keyword evidence="7 14" id="KW-0130">Cell adhesion</keyword>
<feature type="disulfide bond" evidence="13">
    <location>
        <begin position="529"/>
        <end position="538"/>
    </location>
</feature>
<dbReference type="OrthoDB" id="410592at2759"/>
<dbReference type="GO" id="GO:0005178">
    <property type="term" value="F:integrin binding"/>
    <property type="evidence" value="ECO:0007669"/>
    <property type="project" value="TreeGrafter"/>
</dbReference>
<dbReference type="Pfam" id="PF07974">
    <property type="entry name" value="EGF_2"/>
    <property type="match status" value="1"/>
</dbReference>
<evidence type="ECO:0000256" key="13">
    <source>
        <dbReference type="PIRSR" id="PIRSR002512-1"/>
    </source>
</evidence>
<evidence type="ECO:0000256" key="14">
    <source>
        <dbReference type="RuleBase" id="RU000633"/>
    </source>
</evidence>
<evidence type="ECO:0000313" key="19">
    <source>
        <dbReference type="Proteomes" id="UP000324832"/>
    </source>
</evidence>
<evidence type="ECO:0000313" key="18">
    <source>
        <dbReference type="EMBL" id="VVC97300.1"/>
    </source>
</evidence>
<dbReference type="SMART" id="SM00187">
    <property type="entry name" value="INB"/>
    <property type="match status" value="1"/>
</dbReference>
<keyword evidence="19" id="KW-1185">Reference proteome</keyword>